<dbReference type="FunFam" id="1.20.1330.10:FF:000004">
    <property type="entry name" value="Flagellin"/>
    <property type="match status" value="1"/>
</dbReference>
<dbReference type="Gene3D" id="2.60.40.4390">
    <property type="match status" value="1"/>
</dbReference>
<evidence type="ECO:0000259" key="8">
    <source>
        <dbReference type="Pfam" id="PF00700"/>
    </source>
</evidence>
<evidence type="ECO:0000256" key="6">
    <source>
        <dbReference type="RuleBase" id="RU362073"/>
    </source>
</evidence>
<dbReference type="Pfam" id="PF00669">
    <property type="entry name" value="Flagellin_N"/>
    <property type="match status" value="1"/>
</dbReference>
<feature type="domain" description="Flagellin C-terminal" evidence="8">
    <location>
        <begin position="492"/>
        <end position="577"/>
    </location>
</feature>
<keyword evidence="10" id="KW-0282">Flagellum</keyword>
<reference evidence="10" key="1">
    <citation type="submission" date="2021-01" db="EMBL/GenBank/DDBJ databases">
        <title>Genomes of Escherichia coli STEC strains from raw meat-based diets for companion animals.</title>
        <authorList>
            <person name="Stevens M.J.A."/>
            <person name="Stephan R."/>
        </authorList>
    </citation>
    <scope>NUCLEOTIDE SEQUENCE</scope>
    <source>
        <strain evidence="10">ATC7-7</strain>
    </source>
</reference>
<dbReference type="Gene3D" id="6.10.280.190">
    <property type="match status" value="1"/>
</dbReference>
<dbReference type="InterPro" id="IPR032826">
    <property type="entry name" value="FliC_H7"/>
</dbReference>
<dbReference type="PANTHER" id="PTHR42792:SF2">
    <property type="entry name" value="FLAGELLIN"/>
    <property type="match status" value="1"/>
</dbReference>
<dbReference type="NCBIfam" id="NF005953">
    <property type="entry name" value="PRK08026.1"/>
    <property type="match status" value="1"/>
</dbReference>
<dbReference type="GO" id="GO:0009288">
    <property type="term" value="C:bacterial-type flagellum"/>
    <property type="evidence" value="ECO:0007669"/>
    <property type="project" value="UniProtKB-SubCell"/>
</dbReference>
<comment type="similarity">
    <text evidence="2 6">Belongs to the bacterial flagellin family.</text>
</comment>
<dbReference type="PRINTS" id="PR00207">
    <property type="entry name" value="FLAGELLIN"/>
</dbReference>
<dbReference type="EMBL" id="JAETYU010000005">
    <property type="protein sequence ID" value="MBL6202609.1"/>
    <property type="molecule type" value="Genomic_DNA"/>
</dbReference>
<feature type="domain" description="Flagellin H7-serospecific" evidence="9">
    <location>
        <begin position="349"/>
        <end position="483"/>
    </location>
</feature>
<organism evidence="10 11">
    <name type="scientific">Escherichia coli</name>
    <dbReference type="NCBI Taxonomy" id="562"/>
    <lineage>
        <taxon>Bacteria</taxon>
        <taxon>Pseudomonadati</taxon>
        <taxon>Pseudomonadota</taxon>
        <taxon>Gammaproteobacteria</taxon>
        <taxon>Enterobacterales</taxon>
        <taxon>Enterobacteriaceae</taxon>
        <taxon>Escherichia</taxon>
    </lineage>
</organism>
<dbReference type="InterPro" id="IPR001492">
    <property type="entry name" value="Flagellin"/>
</dbReference>
<comment type="subcellular location">
    <subcellularLocation>
        <location evidence="6">Secreted</location>
    </subcellularLocation>
    <subcellularLocation>
        <location evidence="6">Bacterial flagellum</location>
    </subcellularLocation>
</comment>
<proteinExistence type="inferred from homology"/>
<keyword evidence="10" id="KW-0966">Cell projection</keyword>
<dbReference type="Gene3D" id="1.20.1330.10">
    <property type="entry name" value="f41 fragment of flagellin, N-terminal domain"/>
    <property type="match status" value="2"/>
</dbReference>
<evidence type="ECO:0000259" key="9">
    <source>
        <dbReference type="Pfam" id="PF12445"/>
    </source>
</evidence>
<name>A0AAW4EZQ8_ECOLX</name>
<dbReference type="GO" id="GO:0005576">
    <property type="term" value="C:extracellular region"/>
    <property type="evidence" value="ECO:0007669"/>
    <property type="project" value="UniProtKB-SubCell"/>
</dbReference>
<gene>
    <name evidence="10" type="ORF">JNA68_05220</name>
</gene>
<dbReference type="SUPFAM" id="SSF64518">
    <property type="entry name" value="Phase 1 flagellin"/>
    <property type="match status" value="2"/>
</dbReference>
<dbReference type="GO" id="GO:0005198">
    <property type="term" value="F:structural molecule activity"/>
    <property type="evidence" value="ECO:0007669"/>
    <property type="project" value="UniProtKB-UniRule"/>
</dbReference>
<dbReference type="Pfam" id="PF00700">
    <property type="entry name" value="Flagellin_C"/>
    <property type="match status" value="1"/>
</dbReference>
<dbReference type="Gene3D" id="1.20.120.340">
    <property type="entry name" value="Flagellar protein FliS"/>
    <property type="match status" value="1"/>
</dbReference>
<comment type="caution">
    <text evidence="10">The sequence shown here is derived from an EMBL/GenBank/DDBJ whole genome shotgun (WGS) entry which is preliminary data.</text>
</comment>
<accession>A0AAW4EZQ8</accession>
<keyword evidence="5 6" id="KW-0975">Bacterial flagellum</keyword>
<dbReference type="InterPro" id="IPR046358">
    <property type="entry name" value="Flagellin_C"/>
</dbReference>
<evidence type="ECO:0000313" key="10">
    <source>
        <dbReference type="EMBL" id="MBL6202609.1"/>
    </source>
</evidence>
<evidence type="ECO:0000256" key="5">
    <source>
        <dbReference type="ARBA" id="ARBA00023143"/>
    </source>
</evidence>
<evidence type="ECO:0000256" key="2">
    <source>
        <dbReference type="ARBA" id="ARBA00005709"/>
    </source>
</evidence>
<evidence type="ECO:0000256" key="1">
    <source>
        <dbReference type="ARBA" id="ARBA00002270"/>
    </source>
</evidence>
<dbReference type="AlphaFoldDB" id="A0AAW4EZQ8"/>
<protein>
    <recommendedName>
        <fullName evidence="3 6">Flagellin</fullName>
    </recommendedName>
</protein>
<keyword evidence="4 6" id="KW-0964">Secreted</keyword>
<evidence type="ECO:0000256" key="3">
    <source>
        <dbReference type="ARBA" id="ARBA00020110"/>
    </source>
</evidence>
<evidence type="ECO:0000313" key="11">
    <source>
        <dbReference type="Proteomes" id="UP000655659"/>
    </source>
</evidence>
<sequence>MAQVINTNSLSLITQNNINKNQSALSSSIERLSSGLRINSAKDDAAGQAIANRFTSNIKGLTQAARNANDGISVAQTTEGALSEINNNLQRIRELTVQASTGTNSDSDLDSIQDEIKSRLDEIDRVSGQTQFNGVNVLAKDGSMKIQVGANDGQTITIDLKKIDSDTLGLSGFNVNGSGAVANTAATKSDLAAAQLLAPGTADANGTVTYTVGAGLKTSTAADVIASLANNAKVNATIANGFGSPTATDYTYNSATGDFTYSATIAAGTNSGDSNSAQLQSFLTPKAGDTANLNVKIGSTSIDVVLASDGKITAKDGSELFIDVDGNLTQNNAGTVKAATLDALTKNWHTTGTPGAVSTVITTEDETTFTLAGGTDATTSGAITVANARMSAESLQSATKSTGFTVDVGATGTSAGDIKVDSKGIVQQHTGTGFEDAYTKADGSLTTDNTTNLFLQKDGTVTNGSGKAVYVSADGNFTTDAETKAATTADPLKALDEAIRSIDKFRSSLGAVQNRLDSAVTNLNNTTTNLSEAQSRIQDADYATEVSNMSKAQIIQQAGNSVLAKANQVPQQVLSLLQG</sequence>
<comment type="function">
    <text evidence="1 6">Flagellin is the subunit protein which polymerizes to form the filaments of bacterial flagella.</text>
</comment>
<evidence type="ECO:0000259" key="7">
    <source>
        <dbReference type="Pfam" id="PF00669"/>
    </source>
</evidence>
<feature type="domain" description="Flagellin N-terminal" evidence="7">
    <location>
        <begin position="5"/>
        <end position="140"/>
    </location>
</feature>
<dbReference type="PANTHER" id="PTHR42792">
    <property type="entry name" value="FLAGELLIN"/>
    <property type="match status" value="1"/>
</dbReference>
<dbReference type="Pfam" id="PF12445">
    <property type="entry name" value="FliC"/>
    <property type="match status" value="1"/>
</dbReference>
<evidence type="ECO:0000256" key="4">
    <source>
        <dbReference type="ARBA" id="ARBA00022525"/>
    </source>
</evidence>
<dbReference type="RefSeq" id="WP_202850356.1">
    <property type="nucleotide sequence ID" value="NZ_JAETYU010000005.1"/>
</dbReference>
<dbReference type="InterPro" id="IPR001029">
    <property type="entry name" value="Flagellin_N"/>
</dbReference>
<dbReference type="Proteomes" id="UP000655659">
    <property type="component" value="Unassembled WGS sequence"/>
</dbReference>
<keyword evidence="10" id="KW-0969">Cilium</keyword>